<protein>
    <submittedName>
        <fullName evidence="2">Uncharacterized protein</fullName>
    </submittedName>
</protein>
<sequence>MHVFVETFINGLNSNLPGHEPRVAERSACGPRGPGHMSQVRDLEENPRRYQMRCIGQYAPTIIRRGPGKSASRAQRTSGESESVKKLSQMKNMKFWEIVVLSKCGEHERESGRRATMARPNERPAKGLALKCGVRGMKLLQIYSLQKGVSVVSYRSTNTGLGSRRIECLILRTNENPEYKFISRTDSADRFLVCMVWCSEED</sequence>
<feature type="region of interest" description="Disordered" evidence="1">
    <location>
        <begin position="65"/>
        <end position="86"/>
    </location>
</feature>
<gene>
    <name evidence="2" type="ORF">WH47_05696</name>
</gene>
<dbReference type="EMBL" id="KQ414786">
    <property type="protein sequence ID" value="KOC60918.1"/>
    <property type="molecule type" value="Genomic_DNA"/>
</dbReference>
<feature type="region of interest" description="Disordered" evidence="1">
    <location>
        <begin position="19"/>
        <end position="40"/>
    </location>
</feature>
<evidence type="ECO:0000313" key="3">
    <source>
        <dbReference type="Proteomes" id="UP000053825"/>
    </source>
</evidence>
<evidence type="ECO:0000256" key="1">
    <source>
        <dbReference type="SAM" id="MobiDB-lite"/>
    </source>
</evidence>
<dbReference type="Proteomes" id="UP000053825">
    <property type="component" value="Unassembled WGS sequence"/>
</dbReference>
<evidence type="ECO:0000313" key="2">
    <source>
        <dbReference type="EMBL" id="KOC60918.1"/>
    </source>
</evidence>
<organism evidence="2 3">
    <name type="scientific">Habropoda laboriosa</name>
    <dbReference type="NCBI Taxonomy" id="597456"/>
    <lineage>
        <taxon>Eukaryota</taxon>
        <taxon>Metazoa</taxon>
        <taxon>Ecdysozoa</taxon>
        <taxon>Arthropoda</taxon>
        <taxon>Hexapoda</taxon>
        <taxon>Insecta</taxon>
        <taxon>Pterygota</taxon>
        <taxon>Neoptera</taxon>
        <taxon>Endopterygota</taxon>
        <taxon>Hymenoptera</taxon>
        <taxon>Apocrita</taxon>
        <taxon>Aculeata</taxon>
        <taxon>Apoidea</taxon>
        <taxon>Anthophila</taxon>
        <taxon>Apidae</taxon>
        <taxon>Habropoda</taxon>
    </lineage>
</organism>
<keyword evidence="3" id="KW-1185">Reference proteome</keyword>
<name>A0A0L7QQL5_9HYME</name>
<proteinExistence type="predicted"/>
<accession>A0A0L7QQL5</accession>
<reference evidence="2 3" key="1">
    <citation type="submission" date="2015-07" db="EMBL/GenBank/DDBJ databases">
        <title>The genome of Habropoda laboriosa.</title>
        <authorList>
            <person name="Pan H."/>
            <person name="Kapheim K."/>
        </authorList>
    </citation>
    <scope>NUCLEOTIDE SEQUENCE [LARGE SCALE GENOMIC DNA]</scope>
    <source>
        <strain evidence="2">0110345459</strain>
    </source>
</reference>
<feature type="compositionally biased region" description="Polar residues" evidence="1">
    <location>
        <begin position="72"/>
        <end position="81"/>
    </location>
</feature>
<dbReference type="AlphaFoldDB" id="A0A0L7QQL5"/>